<dbReference type="PANTHER" id="PTHR46969:SF1">
    <property type="entry name" value="BIFUNCTIONAL PROTEIN HLDE"/>
    <property type="match status" value="1"/>
</dbReference>
<dbReference type="PROSITE" id="PS00584">
    <property type="entry name" value="PFKB_KINASES_2"/>
    <property type="match status" value="1"/>
</dbReference>
<dbReference type="InterPro" id="IPR023214">
    <property type="entry name" value="HAD_sf"/>
</dbReference>
<dbReference type="EMBL" id="LRRQ01000086">
    <property type="protein sequence ID" value="OAM89595.1"/>
    <property type="molecule type" value="Genomic_DNA"/>
</dbReference>
<dbReference type="SUPFAM" id="SSF53613">
    <property type="entry name" value="Ribokinase-like"/>
    <property type="match status" value="1"/>
</dbReference>
<dbReference type="AlphaFoldDB" id="A0A178IK20"/>
<dbReference type="Proteomes" id="UP000078486">
    <property type="component" value="Unassembled WGS sequence"/>
</dbReference>
<dbReference type="InterPro" id="IPR029056">
    <property type="entry name" value="Ribokinase-like"/>
</dbReference>
<dbReference type="InterPro" id="IPR002173">
    <property type="entry name" value="Carboh/pur_kinase_PfkB_CS"/>
</dbReference>
<evidence type="ECO:0000256" key="2">
    <source>
        <dbReference type="ARBA" id="ARBA00022777"/>
    </source>
</evidence>
<gene>
    <name evidence="4" type="ORF">AW736_12305</name>
</gene>
<sequence>MNAPRLRELLQSIARARVGVVGDFCIDSYYIIDMARSEPSLETGIATHPVREQRHTLGGAGNVACNLHAIGVGSISAFGVVGGDLLGLELLRLLESLGADTAGMITQKDGWQTHSYLKPIVNRDEGNRMDFGVFNEIAGDTTATLLAALEKALPALDVLIVNQQFENSLHSAAFQAGLNRLLAAHPRVTALIDCRCRRLADAYSSGLRKLNDHEATRLCGFSYGPRDSIPRRDAIESASRLFAQWKKPVFVTRGKHGCVVVDATGAHEIPGLHIIKKTDSVGAGDSMVSGIAACLSIGAAPAEAAAFGNFVAGVTVQKLHQTGTAAPAEILAIGEHADYVYQPELADDIRRAAFAPGTAIEIAEPLPAEFDLRFAIFDHDGTISTLRQGWEKVMEPMMIRAILGPAYKTADSATYERIVQQSREFIDKTTGIQTLQQMHGLSLMVREAGFVPEAEILDAPGYKRIYNDALMELVRERKQQLDRGELDVTDFTLKNAVALLHRLHAAGVRLFLASGTDEQDVILEAEALGYAHLFEGRIYGANQDMTHDAKRMVLERILGEIGPDNAAHIVTFGDGPVEIRETRKRGGLAVGIASNEVQRFGLAPEKRTRVIRAGAHLVVPDYSQLNALLSLLKINPKAAA</sequence>
<dbReference type="SUPFAM" id="SSF56784">
    <property type="entry name" value="HAD-like"/>
    <property type="match status" value="1"/>
</dbReference>
<dbReference type="Pfam" id="PF00702">
    <property type="entry name" value="Hydrolase"/>
    <property type="match status" value="1"/>
</dbReference>
<dbReference type="InterPro" id="IPR036412">
    <property type="entry name" value="HAD-like_sf"/>
</dbReference>
<keyword evidence="5" id="KW-1185">Reference proteome</keyword>
<dbReference type="Pfam" id="PF00294">
    <property type="entry name" value="PfkB"/>
    <property type="match status" value="1"/>
</dbReference>
<dbReference type="GO" id="GO:0033785">
    <property type="term" value="F:heptose 7-phosphate kinase activity"/>
    <property type="evidence" value="ECO:0007669"/>
    <property type="project" value="TreeGrafter"/>
</dbReference>
<dbReference type="OrthoDB" id="9775849at2"/>
<proteinExistence type="predicted"/>
<feature type="domain" description="Carbohydrate kinase PfkB" evidence="3">
    <location>
        <begin position="30"/>
        <end position="319"/>
    </location>
</feature>
<dbReference type="Gene3D" id="3.40.1190.20">
    <property type="match status" value="1"/>
</dbReference>
<protein>
    <recommendedName>
        <fullName evidence="3">Carbohydrate kinase PfkB domain-containing protein</fullName>
    </recommendedName>
</protein>
<evidence type="ECO:0000256" key="1">
    <source>
        <dbReference type="ARBA" id="ARBA00022679"/>
    </source>
</evidence>
<dbReference type="InterPro" id="IPR011611">
    <property type="entry name" value="PfkB_dom"/>
</dbReference>
<accession>A0A178IK20</accession>
<dbReference type="STRING" id="1184151.AW736_12305"/>
<evidence type="ECO:0000313" key="4">
    <source>
        <dbReference type="EMBL" id="OAM89595.1"/>
    </source>
</evidence>
<evidence type="ECO:0000259" key="3">
    <source>
        <dbReference type="Pfam" id="PF00294"/>
    </source>
</evidence>
<evidence type="ECO:0000313" key="5">
    <source>
        <dbReference type="Proteomes" id="UP000078486"/>
    </source>
</evidence>
<dbReference type="RefSeq" id="WP_068770528.1">
    <property type="nucleotide sequence ID" value="NZ_CP109796.1"/>
</dbReference>
<dbReference type="GO" id="GO:0005829">
    <property type="term" value="C:cytosol"/>
    <property type="evidence" value="ECO:0007669"/>
    <property type="project" value="TreeGrafter"/>
</dbReference>
<name>A0A178IK20_9BACT</name>
<keyword evidence="1" id="KW-0808">Transferase</keyword>
<organism evidence="4 5">
    <name type="scientific">Termitidicoccus mucosus</name>
    <dbReference type="NCBI Taxonomy" id="1184151"/>
    <lineage>
        <taxon>Bacteria</taxon>
        <taxon>Pseudomonadati</taxon>
        <taxon>Verrucomicrobiota</taxon>
        <taxon>Opitutia</taxon>
        <taxon>Opitutales</taxon>
        <taxon>Opitutaceae</taxon>
        <taxon>Termitidicoccus</taxon>
    </lineage>
</organism>
<comment type="caution">
    <text evidence="4">The sequence shown here is derived from an EMBL/GenBank/DDBJ whole genome shotgun (WGS) entry which is preliminary data.</text>
</comment>
<dbReference type="PANTHER" id="PTHR46969">
    <property type="entry name" value="BIFUNCTIONAL PROTEIN HLDE"/>
    <property type="match status" value="1"/>
</dbReference>
<dbReference type="Gene3D" id="3.40.50.1000">
    <property type="entry name" value="HAD superfamily/HAD-like"/>
    <property type="match status" value="1"/>
</dbReference>
<dbReference type="GO" id="GO:0033786">
    <property type="term" value="F:heptose-1-phosphate adenylyltransferase activity"/>
    <property type="evidence" value="ECO:0007669"/>
    <property type="project" value="TreeGrafter"/>
</dbReference>
<keyword evidence="2" id="KW-0418">Kinase</keyword>
<reference evidence="4 5" key="1">
    <citation type="submission" date="2016-01" db="EMBL/GenBank/DDBJ databases">
        <title>High potential of lignocellulose degradation of a new Verrucomicrobia species.</title>
        <authorList>
            <person name="Wang Y."/>
            <person name="Shi Y."/>
            <person name="Qiu Z."/>
            <person name="Liu S."/>
            <person name="Yang H."/>
        </authorList>
    </citation>
    <scope>NUCLEOTIDE SEQUENCE [LARGE SCALE GENOMIC DNA]</scope>
    <source>
        <strain evidence="4 5">TSB47</strain>
    </source>
</reference>